<feature type="compositionally biased region" description="Polar residues" evidence="1">
    <location>
        <begin position="202"/>
        <end position="215"/>
    </location>
</feature>
<reference evidence="4" key="1">
    <citation type="submission" date="2016-10" db="EMBL/GenBank/DDBJ databases">
        <authorList>
            <person name="Varghese N."/>
            <person name="Submissions S."/>
        </authorList>
    </citation>
    <scope>NUCLEOTIDE SEQUENCE [LARGE SCALE GENOMIC DNA]</scope>
    <source>
        <strain evidence="4">DSM 45422</strain>
    </source>
</reference>
<name>A0A1H3RCT7_9ACTN</name>
<feature type="region of interest" description="Disordered" evidence="1">
    <location>
        <begin position="202"/>
        <end position="245"/>
    </location>
</feature>
<keyword evidence="2" id="KW-0812">Transmembrane</keyword>
<protein>
    <submittedName>
        <fullName evidence="3">Uncharacterized protein</fullName>
    </submittedName>
</protein>
<dbReference type="EMBL" id="FNOT01000035">
    <property type="protein sequence ID" value="SDZ23440.1"/>
    <property type="molecule type" value="Genomic_DNA"/>
</dbReference>
<keyword evidence="2" id="KW-0472">Membrane</keyword>
<dbReference type="RefSeq" id="WP_139263825.1">
    <property type="nucleotide sequence ID" value="NZ_FNOT01000035.1"/>
</dbReference>
<accession>A0A1H3RCT7</accession>
<dbReference type="Proteomes" id="UP000198921">
    <property type="component" value="Unassembled WGS sequence"/>
</dbReference>
<keyword evidence="4" id="KW-1185">Reference proteome</keyword>
<evidence type="ECO:0000256" key="2">
    <source>
        <dbReference type="SAM" id="Phobius"/>
    </source>
</evidence>
<evidence type="ECO:0000313" key="4">
    <source>
        <dbReference type="Proteomes" id="UP000198921"/>
    </source>
</evidence>
<organism evidence="3 4">
    <name type="scientific">Geodermatophilus africanus</name>
    <dbReference type="NCBI Taxonomy" id="1137993"/>
    <lineage>
        <taxon>Bacteria</taxon>
        <taxon>Bacillati</taxon>
        <taxon>Actinomycetota</taxon>
        <taxon>Actinomycetes</taxon>
        <taxon>Geodermatophilales</taxon>
        <taxon>Geodermatophilaceae</taxon>
        <taxon>Geodermatophilus</taxon>
    </lineage>
</organism>
<feature type="compositionally biased region" description="Low complexity" evidence="1">
    <location>
        <begin position="221"/>
        <end position="235"/>
    </location>
</feature>
<dbReference type="STRING" id="1137993.SAMN05660209_05126"/>
<feature type="transmembrane region" description="Helical" evidence="2">
    <location>
        <begin position="36"/>
        <end position="56"/>
    </location>
</feature>
<keyword evidence="2" id="KW-1133">Transmembrane helix</keyword>
<feature type="transmembrane region" description="Helical" evidence="2">
    <location>
        <begin position="76"/>
        <end position="98"/>
    </location>
</feature>
<dbReference type="OrthoDB" id="4538973at2"/>
<feature type="transmembrane region" description="Helical" evidence="2">
    <location>
        <begin position="177"/>
        <end position="198"/>
    </location>
</feature>
<dbReference type="AlphaFoldDB" id="A0A1H3RCT7"/>
<evidence type="ECO:0000313" key="3">
    <source>
        <dbReference type="EMBL" id="SDZ23440.1"/>
    </source>
</evidence>
<gene>
    <name evidence="3" type="ORF">SAMN05660209_05126</name>
</gene>
<sequence>MPYPADDRVRLLETVRARRACIDAYVKHKTPASTRLSTVSIVSSAIAAALTAGPALGGTTFAQTVQDGLNLDRPDMVWRILCFAALAVSITAAISANLSKSHDLTSRIAAAEQAGAVLERLQRRLEFPQQGVETDVQEAVREYGDVVAGIPFIPETYADSASSGEPERRRFGLGPSVAVVVAVLSAVLLVAALVGYGVGLARSSSAPGPDPSTSAPEADRPTSSSPSTSASSSPAPEERAGVFAGGTDQGDATLAIVVDGGQASAYLCDGKQLEAWLNGPVVDSRLDLTSPSGARLTGEVTDAVVSGDVVTSTLTTAFRADLAGGAAGVYEATIEVNGAPARIGWAVLPDGTQVGLVNREGVRSEAPPLNTDDLSFTYNGAHHHAVRKAP</sequence>
<evidence type="ECO:0000256" key="1">
    <source>
        <dbReference type="SAM" id="MobiDB-lite"/>
    </source>
</evidence>
<proteinExistence type="predicted"/>